<dbReference type="NCBIfam" id="TIGR01126">
    <property type="entry name" value="pdi_dom"/>
    <property type="match status" value="2"/>
</dbReference>
<dbReference type="InterPro" id="IPR013766">
    <property type="entry name" value="Thioredoxin_domain"/>
</dbReference>
<comment type="similarity">
    <text evidence="1 5">Belongs to the protein disulfide isomerase family.</text>
</comment>
<dbReference type="Gene3D" id="3.40.30.10">
    <property type="entry name" value="Glutaredoxin"/>
    <property type="match status" value="3"/>
</dbReference>
<evidence type="ECO:0000256" key="5">
    <source>
        <dbReference type="RuleBase" id="RU004208"/>
    </source>
</evidence>
<dbReference type="GO" id="GO:0006457">
    <property type="term" value="P:protein folding"/>
    <property type="evidence" value="ECO:0007669"/>
    <property type="project" value="TreeGrafter"/>
</dbReference>
<evidence type="ECO:0000313" key="8">
    <source>
        <dbReference type="Proteomes" id="UP000515158"/>
    </source>
</evidence>
<evidence type="ECO:0000256" key="6">
    <source>
        <dbReference type="SAM" id="SignalP"/>
    </source>
</evidence>
<dbReference type="PROSITE" id="PS00194">
    <property type="entry name" value="THIOREDOXIN_1"/>
    <property type="match status" value="3"/>
</dbReference>
<keyword evidence="4" id="KW-0676">Redox-active center</keyword>
<dbReference type="Pfam" id="PF00085">
    <property type="entry name" value="Thioredoxin"/>
    <property type="match status" value="3"/>
</dbReference>
<dbReference type="InterPro" id="IPR005788">
    <property type="entry name" value="PDI_thioredoxin-like_dom"/>
</dbReference>
<organism evidence="9">
    <name type="scientific">Thrips palmi</name>
    <name type="common">Melon thrips</name>
    <dbReference type="NCBI Taxonomy" id="161013"/>
    <lineage>
        <taxon>Eukaryota</taxon>
        <taxon>Metazoa</taxon>
        <taxon>Ecdysozoa</taxon>
        <taxon>Arthropoda</taxon>
        <taxon>Hexapoda</taxon>
        <taxon>Insecta</taxon>
        <taxon>Pterygota</taxon>
        <taxon>Neoptera</taxon>
        <taxon>Paraneoptera</taxon>
        <taxon>Thysanoptera</taxon>
        <taxon>Terebrantia</taxon>
        <taxon>Thripoidea</taxon>
        <taxon>Thripidae</taxon>
        <taxon>Thrips</taxon>
    </lineage>
</organism>
<dbReference type="InParanoid" id="A0A6P9A025"/>
<evidence type="ECO:0000313" key="9">
    <source>
        <dbReference type="RefSeq" id="XP_034250286.1"/>
    </source>
</evidence>
<dbReference type="GO" id="GO:0005783">
    <property type="term" value="C:endoplasmic reticulum"/>
    <property type="evidence" value="ECO:0007669"/>
    <property type="project" value="TreeGrafter"/>
</dbReference>
<dbReference type="PRINTS" id="PR00421">
    <property type="entry name" value="THIOREDOXIN"/>
</dbReference>
<gene>
    <name evidence="9" type="primary">LOC117650790</name>
</gene>
<accession>A0A6P9A025</accession>
<dbReference type="GeneID" id="117650790"/>
<dbReference type="GO" id="GO:0003756">
    <property type="term" value="F:protein disulfide isomerase activity"/>
    <property type="evidence" value="ECO:0007669"/>
    <property type="project" value="InterPro"/>
</dbReference>
<dbReference type="InterPro" id="IPR036249">
    <property type="entry name" value="Thioredoxin-like_sf"/>
</dbReference>
<dbReference type="AlphaFoldDB" id="A0A6P9A025"/>
<dbReference type="CTD" id="32124"/>
<protein>
    <submittedName>
        <fullName evidence="9">Thioredoxin domain-containing protein 5 homolog</fullName>
    </submittedName>
</protein>
<dbReference type="KEGG" id="tpal:117650790"/>
<sequence length="392" mass="44457">MSFNLAFLACLLLVGVDVYGHDEEESLSVKYSAESFNLGLATNNHFVMFYAPWCGHCSRLSPTWEKLAEEFNDGSSSNDVIIAKVDCTVETALCSEHDVTGYPTLKFFKAGHDEGSKYRGGRDYEALKSYIGEQVGKVLKEIDEMQLQEEPKAPAPVSGLVELTEETFDNYIATGNHFVKFYAPWCGYCKKLAPTWEKLAESLHFTTNIRVSQVDCTEHKEVCQRFEVKGYPTLLWIVDGQKIEKYSGDRSIEDLKAYVSDQLGVDLVETPEEVPSISNPVVQLSKENFDHVVEKGLTFVKFFAPWCGHCKRMAPTWDELGNKFLGIGEVTIGKVDCTLDINKDLCMQQEVRGYPSIYLYKDGERINSYEGNRQLEDMYLFVAKYLQLKDEL</sequence>
<feature type="signal peptide" evidence="6">
    <location>
        <begin position="1"/>
        <end position="20"/>
    </location>
</feature>
<evidence type="ECO:0000256" key="1">
    <source>
        <dbReference type="ARBA" id="ARBA00006347"/>
    </source>
</evidence>
<dbReference type="Proteomes" id="UP000515158">
    <property type="component" value="Unplaced"/>
</dbReference>
<keyword evidence="2 6" id="KW-0732">Signal</keyword>
<evidence type="ECO:0000256" key="2">
    <source>
        <dbReference type="ARBA" id="ARBA00022729"/>
    </source>
</evidence>
<dbReference type="InterPro" id="IPR017937">
    <property type="entry name" value="Thioredoxin_CS"/>
</dbReference>
<feature type="domain" description="Thioredoxin" evidence="7">
    <location>
        <begin position="268"/>
        <end position="388"/>
    </location>
</feature>
<dbReference type="InterPro" id="IPR051063">
    <property type="entry name" value="PDI"/>
</dbReference>
<dbReference type="PANTHER" id="PTHR45672">
    <property type="entry name" value="PROTEIN DISULFIDE-ISOMERASE C17H9.14C-RELATED"/>
    <property type="match status" value="1"/>
</dbReference>
<dbReference type="RefSeq" id="XP_034250286.1">
    <property type="nucleotide sequence ID" value="XM_034394395.1"/>
</dbReference>
<dbReference type="FunCoup" id="A0A6P9A025">
    <property type="interactions" value="1017"/>
</dbReference>
<evidence type="ECO:0000256" key="3">
    <source>
        <dbReference type="ARBA" id="ARBA00022737"/>
    </source>
</evidence>
<dbReference type="PANTHER" id="PTHR45672:SF3">
    <property type="entry name" value="THIOREDOXIN DOMAIN-CONTAINING PROTEIN 5"/>
    <property type="match status" value="1"/>
</dbReference>
<proteinExistence type="inferred from homology"/>
<evidence type="ECO:0000259" key="7">
    <source>
        <dbReference type="PROSITE" id="PS51352"/>
    </source>
</evidence>
<keyword evidence="8" id="KW-1185">Reference proteome</keyword>
<feature type="domain" description="Thioredoxin" evidence="7">
    <location>
        <begin position="12"/>
        <end position="136"/>
    </location>
</feature>
<feature type="domain" description="Thioredoxin" evidence="7">
    <location>
        <begin position="149"/>
        <end position="264"/>
    </location>
</feature>
<reference evidence="9" key="1">
    <citation type="submission" date="2025-08" db="UniProtKB">
        <authorList>
            <consortium name="RefSeq"/>
        </authorList>
    </citation>
    <scope>IDENTIFICATION</scope>
    <source>
        <tissue evidence="9">Total insect</tissue>
    </source>
</reference>
<name>A0A6P9A025_THRPL</name>
<feature type="chain" id="PRO_5028117710" evidence="6">
    <location>
        <begin position="21"/>
        <end position="392"/>
    </location>
</feature>
<keyword evidence="3" id="KW-0677">Repeat</keyword>
<dbReference type="OrthoDB" id="71336at2759"/>
<dbReference type="PROSITE" id="PS51352">
    <property type="entry name" value="THIOREDOXIN_2"/>
    <property type="match status" value="3"/>
</dbReference>
<evidence type="ECO:0000256" key="4">
    <source>
        <dbReference type="ARBA" id="ARBA00023284"/>
    </source>
</evidence>
<dbReference type="SUPFAM" id="SSF52833">
    <property type="entry name" value="Thioredoxin-like"/>
    <property type="match status" value="3"/>
</dbReference>